<dbReference type="GeneID" id="85018227"/>
<protein>
    <recommendedName>
        <fullName evidence="3">DUF4421 domain-containing protein</fullName>
    </recommendedName>
</protein>
<reference evidence="1 2" key="1">
    <citation type="submission" date="2016-10" db="EMBL/GenBank/DDBJ databases">
        <authorList>
            <person name="Varghese N."/>
            <person name="Submissions S."/>
        </authorList>
    </citation>
    <scope>NUCLEOTIDE SEQUENCE [LARGE SCALE GENOMIC DNA]</scope>
    <source>
        <strain evidence="1 2">DSM 11449</strain>
    </source>
</reference>
<organism evidence="1 2">
    <name type="scientific">Capnocytophaga granulosa</name>
    <dbReference type="NCBI Taxonomy" id="45242"/>
    <lineage>
        <taxon>Bacteria</taxon>
        <taxon>Pseudomonadati</taxon>
        <taxon>Bacteroidota</taxon>
        <taxon>Flavobacteriia</taxon>
        <taxon>Flavobacteriales</taxon>
        <taxon>Flavobacteriaceae</taxon>
        <taxon>Capnocytophaga</taxon>
    </lineage>
</organism>
<evidence type="ECO:0000313" key="1">
    <source>
        <dbReference type="EMBL" id="SDW99877.1"/>
    </source>
</evidence>
<dbReference type="InterPro" id="IPR025535">
    <property type="entry name" value="DUF4421"/>
</dbReference>
<dbReference type="EMBL" id="FNND01000006">
    <property type="protein sequence ID" value="SDW99877.1"/>
    <property type="molecule type" value="Genomic_DNA"/>
</dbReference>
<keyword evidence="2" id="KW-1185">Reference proteome</keyword>
<evidence type="ECO:0000313" key="2">
    <source>
        <dbReference type="Proteomes" id="UP000182771"/>
    </source>
</evidence>
<dbReference type="AlphaFoldDB" id="A0A1H2Y425"/>
<gene>
    <name evidence="1" type="ORF">SAMN05444420_106103</name>
</gene>
<comment type="caution">
    <text evidence="1">The sequence shown here is derived from an EMBL/GenBank/DDBJ whole genome shotgun (WGS) entry which is preliminary data.</text>
</comment>
<proteinExistence type="predicted"/>
<sequence>MLRNKRFSLRAAFEQSEKQIKSAGSLLLGSGFYYHKIVPDASKQQSLPKAFDNNQMGANIGYAYSWVVSPRWLLAGMVSAGVNFGNNSEVLAWHNLRAYPASIGRLTLNYNREDWSFALTGIFNNKTVYSPSAQSFALLAPTTQFTITRHIKITTDKK</sequence>
<evidence type="ECO:0008006" key="3">
    <source>
        <dbReference type="Google" id="ProtNLM"/>
    </source>
</evidence>
<dbReference type="RefSeq" id="WP_016419242.1">
    <property type="nucleotide sequence ID" value="NZ_FNND01000006.1"/>
</dbReference>
<dbReference type="Proteomes" id="UP000182771">
    <property type="component" value="Unassembled WGS sequence"/>
</dbReference>
<dbReference type="Pfam" id="PF14391">
    <property type="entry name" value="DUF4421"/>
    <property type="match status" value="1"/>
</dbReference>
<accession>A0A1H2Y425</accession>
<name>A0A1H2Y425_9FLAO</name>